<keyword evidence="2" id="KW-0560">Oxidoreductase</keyword>
<keyword evidence="7" id="KW-1185">Reference proteome</keyword>
<dbReference type="PANTHER" id="PTHR43491">
    <property type="entry name" value="UDP-N-ACETYL-D-MANNOSAMINE DEHYDROGENASE"/>
    <property type="match status" value="1"/>
</dbReference>
<evidence type="ECO:0000256" key="4">
    <source>
        <dbReference type="PIRNR" id="PIRNR000124"/>
    </source>
</evidence>
<dbReference type="EMBL" id="CP072425">
    <property type="protein sequence ID" value="QTL36105.1"/>
    <property type="molecule type" value="Genomic_DNA"/>
</dbReference>
<gene>
    <name evidence="6" type="ORF">J5X90_03385</name>
</gene>
<dbReference type="InterPro" id="IPR014026">
    <property type="entry name" value="UDP-Glc/GDP-Man_DH_dimer"/>
</dbReference>
<proteinExistence type="inferred from homology"/>
<dbReference type="Pfam" id="PF00984">
    <property type="entry name" value="UDPG_MGDP_dh"/>
    <property type="match status" value="1"/>
</dbReference>
<organism evidence="6 7">
    <name type="scientific">Pseudoalteromonas viridis</name>
    <dbReference type="NCBI Taxonomy" id="339617"/>
    <lineage>
        <taxon>Bacteria</taxon>
        <taxon>Pseudomonadati</taxon>
        <taxon>Pseudomonadota</taxon>
        <taxon>Gammaproteobacteria</taxon>
        <taxon>Alteromonadales</taxon>
        <taxon>Pseudoalteromonadaceae</taxon>
        <taxon>Pseudoalteromonas</taxon>
    </lineage>
</organism>
<dbReference type="InterPro" id="IPR008927">
    <property type="entry name" value="6-PGluconate_DH-like_C_sf"/>
</dbReference>
<dbReference type="Pfam" id="PF03721">
    <property type="entry name" value="UDPG_MGDP_dh_N"/>
    <property type="match status" value="1"/>
</dbReference>
<comment type="similarity">
    <text evidence="1 4">Belongs to the UDP-glucose/GDP-mannose dehydrogenase family.</text>
</comment>
<evidence type="ECO:0000259" key="5">
    <source>
        <dbReference type="SMART" id="SM00984"/>
    </source>
</evidence>
<evidence type="ECO:0000256" key="1">
    <source>
        <dbReference type="ARBA" id="ARBA00006601"/>
    </source>
</evidence>
<dbReference type="NCBIfam" id="TIGR03026">
    <property type="entry name" value="NDP-sugDHase"/>
    <property type="match status" value="1"/>
</dbReference>
<dbReference type="SUPFAM" id="SSF48179">
    <property type="entry name" value="6-phosphogluconate dehydrogenase C-terminal domain-like"/>
    <property type="match status" value="1"/>
</dbReference>
<dbReference type="InterPro" id="IPR036220">
    <property type="entry name" value="UDP-Glc/GDP-Man_DH_C_sf"/>
</dbReference>
<dbReference type="InterPro" id="IPR001732">
    <property type="entry name" value="UDP-Glc/GDP-Man_DH_N"/>
</dbReference>
<sequence>MNSFNQSPKIAIIGLGYVGLPLAVELSKKYENVLGFDINSSRVNELRNGHDSTLEVSDEALSAAASLRFSDDKSELAQSTVYIVTVPTPIDESNRPDLTPLRKASEMLGAFIKKGDVVIYESTVYPGATEEVCLPLIEKVSGLKFNTDFYAGYSPERINPGDKVNTLTKITKITSGSTPEVADFVDALYGSIVEAGTHKASSLKVAEAAKVIENTQRDLNIAIINEFAKIFNRLGIDTEEVLNAAGTKWNFLKFKPGLVGGHCISVDPYYLTHKAQEVGYRPEVILAGRRINDGMGEYVATQLVKKLASKKIHIDEAKVLILGFTFKGDCPDVRNTKIIDIVKELKDFNMSVDVYDDWANPAEVKHEYGIDLINELEEGKYDGIVLAVDHSELKEMGEKKLRSFGKESHVLYDVKHVLKPSEADIRL</sequence>
<feature type="domain" description="UDP-glucose/GDP-mannose dehydrogenase C-terminal" evidence="5">
    <location>
        <begin position="320"/>
        <end position="420"/>
    </location>
</feature>
<dbReference type="Proteomes" id="UP000665025">
    <property type="component" value="Chromosome 1"/>
</dbReference>
<protein>
    <submittedName>
        <fullName evidence="6">Nucleotide sugar dehydrogenase</fullName>
    </submittedName>
</protein>
<evidence type="ECO:0000256" key="2">
    <source>
        <dbReference type="ARBA" id="ARBA00023002"/>
    </source>
</evidence>
<dbReference type="Pfam" id="PF03720">
    <property type="entry name" value="UDPG_MGDP_dh_C"/>
    <property type="match status" value="1"/>
</dbReference>
<dbReference type="RefSeq" id="WP_209052777.1">
    <property type="nucleotide sequence ID" value="NZ_CP072425.1"/>
</dbReference>
<keyword evidence="3" id="KW-0520">NAD</keyword>
<evidence type="ECO:0000256" key="3">
    <source>
        <dbReference type="ARBA" id="ARBA00023027"/>
    </source>
</evidence>
<dbReference type="PIRSF" id="PIRSF500136">
    <property type="entry name" value="UDP_ManNAc_DH"/>
    <property type="match status" value="1"/>
</dbReference>
<reference evidence="6 7" key="1">
    <citation type="submission" date="2021-03" db="EMBL/GenBank/DDBJ databases">
        <title>Complete Genome of Pseudoalteromonas viridis Strain BBR56, a new biocontrol bacterial candidate.</title>
        <authorList>
            <person name="Handayani D.P."/>
            <person name="Isnansetyo A."/>
            <person name="Istiqomah I."/>
            <person name="Jumina J."/>
        </authorList>
    </citation>
    <scope>NUCLEOTIDE SEQUENCE [LARGE SCALE GENOMIC DNA]</scope>
    <source>
        <strain evidence="6 7">BBR56</strain>
    </source>
</reference>
<dbReference type="SMART" id="SM00984">
    <property type="entry name" value="UDPG_MGDP_dh_C"/>
    <property type="match status" value="1"/>
</dbReference>
<dbReference type="SUPFAM" id="SSF52413">
    <property type="entry name" value="UDP-glucose/GDP-mannose dehydrogenase C-terminal domain"/>
    <property type="match status" value="1"/>
</dbReference>
<evidence type="ECO:0000313" key="6">
    <source>
        <dbReference type="EMBL" id="QTL36105.1"/>
    </source>
</evidence>
<dbReference type="PANTHER" id="PTHR43491:SF2">
    <property type="entry name" value="UDP-N-ACETYL-D-MANNOSAMINE DEHYDROGENASE"/>
    <property type="match status" value="1"/>
</dbReference>
<dbReference type="InterPro" id="IPR036291">
    <property type="entry name" value="NAD(P)-bd_dom_sf"/>
</dbReference>
<evidence type="ECO:0000313" key="7">
    <source>
        <dbReference type="Proteomes" id="UP000665025"/>
    </source>
</evidence>
<dbReference type="PIRSF" id="PIRSF000124">
    <property type="entry name" value="UDPglc_GDPman_dh"/>
    <property type="match status" value="1"/>
</dbReference>
<dbReference type="SUPFAM" id="SSF51735">
    <property type="entry name" value="NAD(P)-binding Rossmann-fold domains"/>
    <property type="match status" value="1"/>
</dbReference>
<name>A0ABX7V6I4_9GAMM</name>
<dbReference type="InterPro" id="IPR017476">
    <property type="entry name" value="UDP-Glc/GDP-Man"/>
</dbReference>
<dbReference type="InterPro" id="IPR028359">
    <property type="entry name" value="UDP_ManNAc/GlcNAc_DH"/>
</dbReference>
<accession>A0ABX7V6I4</accession>
<dbReference type="InterPro" id="IPR014027">
    <property type="entry name" value="UDP-Glc/GDP-Man_DH_C"/>
</dbReference>
<dbReference type="Gene3D" id="3.40.50.720">
    <property type="entry name" value="NAD(P)-binding Rossmann-like Domain"/>
    <property type="match status" value="2"/>
</dbReference>